<dbReference type="EMBL" id="JAKZJU020000002">
    <property type="protein sequence ID" value="MDL2060505.1"/>
    <property type="molecule type" value="Genomic_DNA"/>
</dbReference>
<sequence>MDSFELNNGVRIPALGLGTFLIAPRDAEKAVRHALAHGYSLIDTANAYCNEIAVGRAIRESGLPRRSVFLSTKLWVSVYEAPQAVDKTLRRLGTDYIDLLFIHQPAGNWQAGYEQLERAYEAGKIRAIGISDFEAPELAQLFAGARVKPQVLQTEAHPFFAQTELRKKLDPEGIRLMSWYPLGHGDRSLIDHPLFAELAARYGKTPAQVILRWHVQMGFIVIPGSKSPVHVDENADIFDFSLSGEDLARIARLDGTRRYYTATPEVLASYANMHPNFDAD</sequence>
<dbReference type="RefSeq" id="WP_243377500.1">
    <property type="nucleotide sequence ID" value="NZ_JAKZJU020000002.1"/>
</dbReference>
<evidence type="ECO:0000256" key="2">
    <source>
        <dbReference type="ARBA" id="ARBA00022857"/>
    </source>
</evidence>
<dbReference type="PANTHER" id="PTHR43827">
    <property type="entry name" value="2,5-DIKETO-D-GLUCONIC ACID REDUCTASE"/>
    <property type="match status" value="1"/>
</dbReference>
<evidence type="ECO:0000313" key="6">
    <source>
        <dbReference type="Proteomes" id="UP001165481"/>
    </source>
</evidence>
<dbReference type="InterPro" id="IPR036812">
    <property type="entry name" value="NAD(P)_OxRdtase_dom_sf"/>
</dbReference>
<keyword evidence="6" id="KW-1185">Reference proteome</keyword>
<comment type="similarity">
    <text evidence="1">Belongs to the aldo/keto reductase family.</text>
</comment>
<dbReference type="PANTHER" id="PTHR43827:SF3">
    <property type="entry name" value="NADP-DEPENDENT OXIDOREDUCTASE DOMAIN-CONTAINING PROTEIN"/>
    <property type="match status" value="1"/>
</dbReference>
<proteinExistence type="inferred from homology"/>
<dbReference type="Proteomes" id="UP001165481">
    <property type="component" value="Unassembled WGS sequence"/>
</dbReference>
<protein>
    <submittedName>
        <fullName evidence="5">Aldo/keto reductase</fullName>
    </submittedName>
</protein>
<dbReference type="InterPro" id="IPR020471">
    <property type="entry name" value="AKR"/>
</dbReference>
<dbReference type="Pfam" id="PF00248">
    <property type="entry name" value="Aldo_ket_red"/>
    <property type="match status" value="1"/>
</dbReference>
<evidence type="ECO:0000259" key="4">
    <source>
        <dbReference type="Pfam" id="PF00248"/>
    </source>
</evidence>
<dbReference type="PIRSF" id="PIRSF000097">
    <property type="entry name" value="AKR"/>
    <property type="match status" value="1"/>
</dbReference>
<keyword evidence="2" id="KW-0521">NADP</keyword>
<organism evidence="5 6">
    <name type="scientific">Mesosutterella faecium</name>
    <dbReference type="NCBI Taxonomy" id="2925194"/>
    <lineage>
        <taxon>Bacteria</taxon>
        <taxon>Pseudomonadati</taxon>
        <taxon>Pseudomonadota</taxon>
        <taxon>Betaproteobacteria</taxon>
        <taxon>Burkholderiales</taxon>
        <taxon>Sutterellaceae</taxon>
        <taxon>Mesosutterella</taxon>
    </lineage>
</organism>
<dbReference type="Gene3D" id="3.20.20.100">
    <property type="entry name" value="NADP-dependent oxidoreductase domain"/>
    <property type="match status" value="1"/>
</dbReference>
<evidence type="ECO:0000256" key="3">
    <source>
        <dbReference type="ARBA" id="ARBA00023002"/>
    </source>
</evidence>
<evidence type="ECO:0000313" key="5">
    <source>
        <dbReference type="EMBL" id="MDL2060505.1"/>
    </source>
</evidence>
<keyword evidence="3" id="KW-0560">Oxidoreductase</keyword>
<comment type="caution">
    <text evidence="5">The sequence shown here is derived from an EMBL/GenBank/DDBJ whole genome shotgun (WGS) entry which is preliminary data.</text>
</comment>
<name>A0ABT7IQ31_9BURK</name>
<reference evidence="5" key="1">
    <citation type="submission" date="2023-03" db="EMBL/GenBank/DDBJ databases">
        <title>Mesosutterella sp. nov. isolated from porcine feces.</title>
        <authorList>
            <person name="Yu S."/>
        </authorList>
    </citation>
    <scope>NUCLEOTIDE SEQUENCE</scope>
    <source>
        <strain evidence="5">AGMB02718</strain>
    </source>
</reference>
<accession>A0ABT7IQ31</accession>
<dbReference type="SUPFAM" id="SSF51430">
    <property type="entry name" value="NAD(P)-linked oxidoreductase"/>
    <property type="match status" value="1"/>
</dbReference>
<feature type="domain" description="NADP-dependent oxidoreductase" evidence="4">
    <location>
        <begin position="16"/>
        <end position="253"/>
    </location>
</feature>
<dbReference type="InterPro" id="IPR023210">
    <property type="entry name" value="NADP_OxRdtase_dom"/>
</dbReference>
<dbReference type="PRINTS" id="PR00069">
    <property type="entry name" value="ALDKETRDTASE"/>
</dbReference>
<evidence type="ECO:0000256" key="1">
    <source>
        <dbReference type="ARBA" id="ARBA00007905"/>
    </source>
</evidence>
<gene>
    <name evidence="5" type="ORF">MUN46_011210</name>
</gene>